<dbReference type="InterPro" id="IPR027417">
    <property type="entry name" value="P-loop_NTPase"/>
</dbReference>
<dbReference type="InterPro" id="IPR011029">
    <property type="entry name" value="DEATH-like_dom_sf"/>
</dbReference>
<keyword evidence="8" id="KW-0677">Repeat</keyword>
<keyword evidence="13" id="KW-0472">Membrane</keyword>
<dbReference type="Gene3D" id="3.40.50.300">
    <property type="entry name" value="P-loop containing nucleotide triphosphate hydrolases"/>
    <property type="match status" value="1"/>
</dbReference>
<evidence type="ECO:0000256" key="9">
    <source>
        <dbReference type="ARBA" id="ARBA00022741"/>
    </source>
</evidence>
<keyword evidence="7" id="KW-0433">Leucine-rich repeat</keyword>
<keyword evidence="21" id="KW-1185">Reference proteome</keyword>
<name>A0AAN8KNI9_9TELE</name>
<comment type="subcellular location">
    <subcellularLocation>
        <location evidence="1">Basolateral cell membrane</location>
    </subcellularLocation>
    <subcellularLocation>
        <location evidence="2">Cell membrane</location>
        <topology evidence="2">Lipid-anchor</topology>
    </subcellularLocation>
    <subcellularLocation>
        <location evidence="3">Cytoplasm</location>
    </subcellularLocation>
</comment>
<dbReference type="SUPFAM" id="SSF52540">
    <property type="entry name" value="P-loop containing nucleoside triphosphate hydrolases"/>
    <property type="match status" value="1"/>
</dbReference>
<evidence type="ECO:0000256" key="17">
    <source>
        <dbReference type="SAM" id="MobiDB-lite"/>
    </source>
</evidence>
<keyword evidence="5" id="KW-0963">Cytoplasm</keyword>
<dbReference type="PANTHER" id="PTHR24106">
    <property type="entry name" value="NACHT, LRR AND CARD DOMAINS-CONTAINING"/>
    <property type="match status" value="1"/>
</dbReference>
<evidence type="ECO:0000256" key="8">
    <source>
        <dbReference type="ARBA" id="ARBA00022737"/>
    </source>
</evidence>
<dbReference type="GO" id="GO:0045087">
    <property type="term" value="P:innate immune response"/>
    <property type="evidence" value="ECO:0007669"/>
    <property type="project" value="UniProtKB-KW"/>
</dbReference>
<evidence type="ECO:0000256" key="5">
    <source>
        <dbReference type="ARBA" id="ARBA00022490"/>
    </source>
</evidence>
<dbReference type="SMART" id="SM00368">
    <property type="entry name" value="LRR_RI"/>
    <property type="match status" value="5"/>
</dbReference>
<comment type="similarity">
    <text evidence="16">Belongs to the NOD1-NOD2 family.</text>
</comment>
<dbReference type="CDD" id="cd01671">
    <property type="entry name" value="CARD"/>
    <property type="match status" value="1"/>
</dbReference>
<dbReference type="InterPro" id="IPR032675">
    <property type="entry name" value="LRR_dom_sf"/>
</dbReference>
<dbReference type="InterPro" id="IPR001611">
    <property type="entry name" value="Leu-rich_rpt"/>
</dbReference>
<feature type="domain" description="CARD" evidence="18">
    <location>
        <begin position="10"/>
        <end position="81"/>
    </location>
</feature>
<evidence type="ECO:0000313" key="20">
    <source>
        <dbReference type="EMBL" id="KAK6295757.1"/>
    </source>
</evidence>
<evidence type="ECO:0000313" key="21">
    <source>
        <dbReference type="Proteomes" id="UP001356427"/>
    </source>
</evidence>
<keyword evidence="9" id="KW-0547">Nucleotide-binding</keyword>
<evidence type="ECO:0000256" key="6">
    <source>
        <dbReference type="ARBA" id="ARBA00022588"/>
    </source>
</evidence>
<dbReference type="InterPro" id="IPR041267">
    <property type="entry name" value="NLRP_HD2"/>
</dbReference>
<dbReference type="GO" id="GO:0042981">
    <property type="term" value="P:regulation of apoptotic process"/>
    <property type="evidence" value="ECO:0007669"/>
    <property type="project" value="InterPro"/>
</dbReference>
<proteinExistence type="inferred from homology"/>
<accession>A0AAN8KNI9</accession>
<evidence type="ECO:0000256" key="1">
    <source>
        <dbReference type="ARBA" id="ARBA00004187"/>
    </source>
</evidence>
<evidence type="ECO:0000256" key="12">
    <source>
        <dbReference type="ARBA" id="ARBA00022859"/>
    </source>
</evidence>
<dbReference type="AlphaFoldDB" id="A0AAN8KNI9"/>
<feature type="domain" description="NACHT" evidence="19">
    <location>
        <begin position="205"/>
        <end position="338"/>
    </location>
</feature>
<evidence type="ECO:0000256" key="4">
    <source>
        <dbReference type="ARBA" id="ARBA00022475"/>
    </source>
</evidence>
<dbReference type="GO" id="GO:0016323">
    <property type="term" value="C:basolateral plasma membrane"/>
    <property type="evidence" value="ECO:0007669"/>
    <property type="project" value="UniProtKB-SubCell"/>
</dbReference>
<dbReference type="Pfam" id="PF17776">
    <property type="entry name" value="NLRC4_HD2"/>
    <property type="match status" value="1"/>
</dbReference>
<dbReference type="Pfam" id="PF13516">
    <property type="entry name" value="LRR_6"/>
    <property type="match status" value="3"/>
</dbReference>
<dbReference type="PROSITE" id="PS50209">
    <property type="entry name" value="CARD"/>
    <property type="match status" value="1"/>
</dbReference>
<evidence type="ECO:0000256" key="14">
    <source>
        <dbReference type="ARBA" id="ARBA00023139"/>
    </source>
</evidence>
<feature type="region of interest" description="Disordered" evidence="17">
    <location>
        <begin position="87"/>
        <end position="112"/>
    </location>
</feature>
<feature type="compositionally biased region" description="Low complexity" evidence="17">
    <location>
        <begin position="96"/>
        <end position="110"/>
    </location>
</feature>
<evidence type="ECO:0000256" key="13">
    <source>
        <dbReference type="ARBA" id="ARBA00023136"/>
    </source>
</evidence>
<dbReference type="Proteomes" id="UP001356427">
    <property type="component" value="Unassembled WGS sequence"/>
</dbReference>
<evidence type="ECO:0000256" key="2">
    <source>
        <dbReference type="ARBA" id="ARBA00004193"/>
    </source>
</evidence>
<evidence type="ECO:0000256" key="3">
    <source>
        <dbReference type="ARBA" id="ARBA00004496"/>
    </source>
</evidence>
<keyword evidence="14" id="KW-0564">Palmitate</keyword>
<dbReference type="InterPro" id="IPR007111">
    <property type="entry name" value="NACHT_NTPase"/>
</dbReference>
<dbReference type="Pfam" id="PF05729">
    <property type="entry name" value="NACHT"/>
    <property type="match status" value="1"/>
</dbReference>
<comment type="caution">
    <text evidence="20">The sequence shown here is derived from an EMBL/GenBank/DDBJ whole genome shotgun (WGS) entry which is preliminary data.</text>
</comment>
<reference evidence="20 21" key="1">
    <citation type="submission" date="2021-04" db="EMBL/GenBank/DDBJ databases">
        <authorList>
            <person name="De Guttry C."/>
            <person name="Zahm M."/>
            <person name="Klopp C."/>
            <person name="Cabau C."/>
            <person name="Louis A."/>
            <person name="Berthelot C."/>
            <person name="Parey E."/>
            <person name="Roest Crollius H."/>
            <person name="Montfort J."/>
            <person name="Robinson-Rechavi M."/>
            <person name="Bucao C."/>
            <person name="Bouchez O."/>
            <person name="Gislard M."/>
            <person name="Lluch J."/>
            <person name="Milhes M."/>
            <person name="Lampietro C."/>
            <person name="Lopez Roques C."/>
            <person name="Donnadieu C."/>
            <person name="Braasch I."/>
            <person name="Desvignes T."/>
            <person name="Postlethwait J."/>
            <person name="Bobe J."/>
            <person name="Wedekind C."/>
            <person name="Guiguen Y."/>
        </authorList>
    </citation>
    <scope>NUCLEOTIDE SEQUENCE [LARGE SCALE GENOMIC DNA]</scope>
    <source>
        <strain evidence="20">Cs_M1</strain>
        <tissue evidence="20">Blood</tissue>
    </source>
</reference>
<dbReference type="Pfam" id="PF00619">
    <property type="entry name" value="CARD"/>
    <property type="match status" value="1"/>
</dbReference>
<evidence type="ECO:0000259" key="18">
    <source>
        <dbReference type="PROSITE" id="PS50209"/>
    </source>
</evidence>
<dbReference type="SUPFAM" id="SSF52047">
    <property type="entry name" value="RNI-like"/>
    <property type="match status" value="1"/>
</dbReference>
<organism evidence="20 21">
    <name type="scientific">Coregonus suidteri</name>
    <dbReference type="NCBI Taxonomy" id="861788"/>
    <lineage>
        <taxon>Eukaryota</taxon>
        <taxon>Metazoa</taxon>
        <taxon>Chordata</taxon>
        <taxon>Craniata</taxon>
        <taxon>Vertebrata</taxon>
        <taxon>Euteleostomi</taxon>
        <taxon>Actinopterygii</taxon>
        <taxon>Neopterygii</taxon>
        <taxon>Teleostei</taxon>
        <taxon>Protacanthopterygii</taxon>
        <taxon>Salmoniformes</taxon>
        <taxon>Salmonidae</taxon>
        <taxon>Coregoninae</taxon>
        <taxon>Coregonus</taxon>
    </lineage>
</organism>
<dbReference type="GO" id="GO:0005737">
    <property type="term" value="C:cytoplasm"/>
    <property type="evidence" value="ECO:0007669"/>
    <property type="project" value="UniProtKB-SubCell"/>
</dbReference>
<evidence type="ECO:0000256" key="11">
    <source>
        <dbReference type="ARBA" id="ARBA00022843"/>
    </source>
</evidence>
<evidence type="ECO:0000256" key="16">
    <source>
        <dbReference type="ARBA" id="ARBA00038296"/>
    </source>
</evidence>
<dbReference type="Gene3D" id="1.10.533.10">
    <property type="entry name" value="Death Domain, Fas"/>
    <property type="match status" value="1"/>
</dbReference>
<dbReference type="InterPro" id="IPR051261">
    <property type="entry name" value="NLR"/>
</dbReference>
<sequence>MAVGPCSIALQERRVQLVESWSQNVTHLQELLYQVGALTEEDLSLVRGGGRLGVRDCMRNLLDVLHGRGEEACRAFFHVLQSQRANKESESTGEAIPPEGSGPSSIGSGPTNMQEYLRKHKGVLGRQHSPIDYLSIRTGRCISSESGDEPGSFTDITLSRCVGYTVPLQYHQHEAAMVGDAFRSQDQVCTFQDVYQRLLSVPGEDVTLLSGVAGSGKTTVVRRLVHEWARDSESQKIVLSLSFRELNLLSEPQTLHKLLLVHYSHLKPVLAGVIDSQPGRILLILDGLDEFRFPLDFERSPKCSDPERTLGMGEMVVNLIKGHLLPGISILVTSRPHAISKVPTLLVTQLYSVLGFSKDQQRHYFEQSCSSPLVASAVWGYVSSYQPLQLMCRIPAFCWIVSTALRDGATCCLSQVTTTTLPSTARTTPAGSSDTSTTNNSHVKPITITAIYCCFLKSILVFHGEGRSQEGCSPQRLQEAPRVLQEMRPTLRDLGALAFKGLELSKTFLVEILREDRASLTYQRSFHFLHTSVQEFLAALYYVLQALSGSDPFSGLKSAVGVALFPVALHKVLTSTANKLLRPRRLLRRYVKKAFSWGGHHQSGHMDLFCRFVSGLLVPQTRVILDGLFRGRSQILPSPSSSSLSLSSPPPPPPPTPPFLLSLLHSQLQCGRLSPERQVNVCHCLYEAQDPGLAERLQGWLQVLAQQQVPDQSGPAKRDWSELAFLLQLIPDLQDLNLEAQGLDADGLRRLLPVLPLFSTLRLGQNPLGPEGAVVLACAVQSPDCRVERLWVVGTGLGCEGLKVLTEGLKDNHTVVDLRMAINHIGDVGAGCLADLLRTNHTLKDIRLRDNQITDKGVELLMEALTENTTLEHLWMFDNKLSKEGVRKLKEFARSTSHLDIKTKTESSQWRGRRPCSWFQTQATSRPLFYEHLCAPLLPVKMAPSLATAFSRRWWMAVTAVIENLLFSAVLLGWGSLLIMLKSEGFYSYLCREPGICTSRTQPTSQNLVLSQSWWRNKEGITQSPMGRGEYLQMNGWPICKDQDEMLNLAFHCGRLILLSVPSPCP</sequence>
<protein>
    <submittedName>
        <fullName evidence="20">Uncharacterized protein</fullName>
    </submittedName>
</protein>
<keyword evidence="10" id="KW-0067">ATP-binding</keyword>
<keyword evidence="11" id="KW-0832">Ubl conjugation</keyword>
<evidence type="ECO:0000256" key="15">
    <source>
        <dbReference type="ARBA" id="ARBA00023288"/>
    </source>
</evidence>
<evidence type="ECO:0000256" key="7">
    <source>
        <dbReference type="ARBA" id="ARBA00022614"/>
    </source>
</evidence>
<keyword evidence="12" id="KW-0391">Immunity</keyword>
<keyword evidence="6" id="KW-0399">Innate immunity</keyword>
<gene>
    <name evidence="20" type="ORF">J4Q44_G00334700</name>
</gene>
<dbReference type="SUPFAM" id="SSF47986">
    <property type="entry name" value="DEATH domain"/>
    <property type="match status" value="1"/>
</dbReference>
<dbReference type="EMBL" id="JAGTTL010000033">
    <property type="protein sequence ID" value="KAK6295757.1"/>
    <property type="molecule type" value="Genomic_DNA"/>
</dbReference>
<dbReference type="Gene3D" id="3.80.10.10">
    <property type="entry name" value="Ribonuclease Inhibitor"/>
    <property type="match status" value="1"/>
</dbReference>
<dbReference type="InterPro" id="IPR001315">
    <property type="entry name" value="CARD"/>
</dbReference>
<dbReference type="PROSITE" id="PS50837">
    <property type="entry name" value="NACHT"/>
    <property type="match status" value="1"/>
</dbReference>
<evidence type="ECO:0000259" key="19">
    <source>
        <dbReference type="PROSITE" id="PS50837"/>
    </source>
</evidence>
<evidence type="ECO:0000256" key="10">
    <source>
        <dbReference type="ARBA" id="ARBA00022840"/>
    </source>
</evidence>
<keyword evidence="15" id="KW-0449">Lipoprotein</keyword>
<keyword evidence="4" id="KW-1003">Cell membrane</keyword>
<dbReference type="GO" id="GO:0005524">
    <property type="term" value="F:ATP binding"/>
    <property type="evidence" value="ECO:0007669"/>
    <property type="project" value="UniProtKB-KW"/>
</dbReference>